<dbReference type="NCBIfam" id="TIGR00530">
    <property type="entry name" value="AGP_acyltrn"/>
    <property type="match status" value="1"/>
</dbReference>
<dbReference type="InterPro" id="IPR004552">
    <property type="entry name" value="AGP_acyltrans"/>
</dbReference>
<dbReference type="EC" id="2.3.1.51" evidence="4"/>
<keyword evidence="4" id="KW-0444">Lipid biosynthesis</keyword>
<comment type="domain">
    <text evidence="4">The HXXXXD motif is essential for acyltransferase activity and may constitute the binding site for the phosphate moiety of the glycerol-3-phosphate.</text>
</comment>
<keyword evidence="4" id="KW-0594">Phospholipid biosynthesis</keyword>
<keyword evidence="7" id="KW-1185">Reference proteome</keyword>
<dbReference type="Proteomes" id="UP001529340">
    <property type="component" value="Unassembled WGS sequence"/>
</dbReference>
<comment type="caution">
    <text evidence="6">The sequence shown here is derived from an EMBL/GenBank/DDBJ whole genome shotgun (WGS) entry which is preliminary data.</text>
</comment>
<sequence>MIGLTPFQVVRVAHLLPGAWITSRRASMEAWEENYRRLQNYSRKAIRALGFELVSEGTQHLPKQGPILFVSNHQGTLDPAPLVASCPLPFGFISKKENETIPLLGRWAQLIGTIHFDRETREGNVHMLRESARRLKQGKNLLIFPEGTRSKGDEMNTFKMGALQPAYMGKAAIVPVTLQHCYALDEKKSHVRTLKVIYGKAIPYEEYRTIPQEELLERLHDEIQHNVYAG</sequence>
<dbReference type="EMBL" id="JAUDCG010000023">
    <property type="protein sequence ID" value="MDM8157276.1"/>
    <property type="molecule type" value="Genomic_DNA"/>
</dbReference>
<keyword evidence="3 4" id="KW-0012">Acyltransferase</keyword>
<evidence type="ECO:0000313" key="6">
    <source>
        <dbReference type="EMBL" id="MDM8157276.1"/>
    </source>
</evidence>
<evidence type="ECO:0000256" key="2">
    <source>
        <dbReference type="ARBA" id="ARBA00022679"/>
    </source>
</evidence>
<accession>A0ABT7UCB6</accession>
<comment type="similarity">
    <text evidence="1 4">Belongs to the 1-acyl-sn-glycerol-3-phosphate acyltransferase family.</text>
</comment>
<keyword evidence="4" id="KW-1208">Phospholipid metabolism</keyword>
<keyword evidence="4" id="KW-0443">Lipid metabolism</keyword>
<evidence type="ECO:0000256" key="1">
    <source>
        <dbReference type="ARBA" id="ARBA00008655"/>
    </source>
</evidence>
<dbReference type="SUPFAM" id="SSF69593">
    <property type="entry name" value="Glycerol-3-phosphate (1)-acyltransferase"/>
    <property type="match status" value="1"/>
</dbReference>
<dbReference type="PANTHER" id="PTHR10434">
    <property type="entry name" value="1-ACYL-SN-GLYCEROL-3-PHOSPHATE ACYLTRANSFERASE"/>
    <property type="match status" value="1"/>
</dbReference>
<dbReference type="SMART" id="SM00563">
    <property type="entry name" value="PlsC"/>
    <property type="match status" value="1"/>
</dbReference>
<evidence type="ECO:0000313" key="7">
    <source>
        <dbReference type="Proteomes" id="UP001529340"/>
    </source>
</evidence>
<dbReference type="PANTHER" id="PTHR10434:SF11">
    <property type="entry name" value="1-ACYL-SN-GLYCEROL-3-PHOSPHATE ACYLTRANSFERASE"/>
    <property type="match status" value="1"/>
</dbReference>
<dbReference type="Pfam" id="PF01553">
    <property type="entry name" value="Acyltransferase"/>
    <property type="match status" value="1"/>
</dbReference>
<comment type="catalytic activity">
    <reaction evidence="4">
        <text>a 1-acyl-sn-glycero-3-phosphate + an acyl-CoA = a 1,2-diacyl-sn-glycero-3-phosphate + CoA</text>
        <dbReference type="Rhea" id="RHEA:19709"/>
        <dbReference type="ChEBI" id="CHEBI:57287"/>
        <dbReference type="ChEBI" id="CHEBI:57970"/>
        <dbReference type="ChEBI" id="CHEBI:58342"/>
        <dbReference type="ChEBI" id="CHEBI:58608"/>
        <dbReference type="EC" id="2.3.1.51"/>
    </reaction>
</comment>
<evidence type="ECO:0000259" key="5">
    <source>
        <dbReference type="SMART" id="SM00563"/>
    </source>
</evidence>
<evidence type="ECO:0000256" key="3">
    <source>
        <dbReference type="ARBA" id="ARBA00023315"/>
    </source>
</evidence>
<dbReference type="InterPro" id="IPR002123">
    <property type="entry name" value="Plipid/glycerol_acylTrfase"/>
</dbReference>
<dbReference type="RefSeq" id="WP_289607736.1">
    <property type="nucleotide sequence ID" value="NZ_JAUDCG010000023.1"/>
</dbReference>
<gene>
    <name evidence="6" type="ORF">QUV96_06450</name>
</gene>
<keyword evidence="2 4" id="KW-0808">Transferase</keyword>
<name>A0ABT7UCB6_9FIRM</name>
<feature type="domain" description="Phospholipid/glycerol acyltransferase" evidence="5">
    <location>
        <begin position="67"/>
        <end position="181"/>
    </location>
</feature>
<organism evidence="6 7">
    <name type="scientific">Amedibacillus dolichus</name>
    <dbReference type="NCBI Taxonomy" id="31971"/>
    <lineage>
        <taxon>Bacteria</taxon>
        <taxon>Bacillati</taxon>
        <taxon>Bacillota</taxon>
        <taxon>Erysipelotrichia</taxon>
        <taxon>Erysipelotrichales</taxon>
        <taxon>Erysipelotrichaceae</taxon>
        <taxon>Amedibacillus</taxon>
    </lineage>
</organism>
<dbReference type="CDD" id="cd07989">
    <property type="entry name" value="LPLAT_AGPAT-like"/>
    <property type="match status" value="1"/>
</dbReference>
<reference evidence="6" key="2">
    <citation type="submission" date="2023-06" db="EMBL/GenBank/DDBJ databases">
        <authorList>
            <person name="Zeman M."/>
            <person name="Kubasova T."/>
            <person name="Jahodarova E."/>
            <person name="Nykrynova M."/>
            <person name="Rychlik I."/>
        </authorList>
    </citation>
    <scope>NUCLEOTIDE SEQUENCE</scope>
    <source>
        <strain evidence="6">ET39</strain>
    </source>
</reference>
<proteinExistence type="inferred from homology"/>
<evidence type="ECO:0000256" key="4">
    <source>
        <dbReference type="RuleBase" id="RU361267"/>
    </source>
</evidence>
<protein>
    <recommendedName>
        <fullName evidence="4">1-acyl-sn-glycerol-3-phosphate acyltransferase</fullName>
        <ecNumber evidence="4">2.3.1.51</ecNumber>
    </recommendedName>
</protein>
<reference evidence="6" key="1">
    <citation type="submission" date="2023-06" db="EMBL/GenBank/DDBJ databases">
        <title>Identification and characterization of horizontal gene transfer across gut microbiota members of farm animals based on homology search.</title>
        <authorList>
            <person name="Schwarzerova J."/>
            <person name="Nykrynova M."/>
            <person name="Jureckova K."/>
            <person name="Cejkova D."/>
            <person name="Rychlik I."/>
        </authorList>
    </citation>
    <scope>NUCLEOTIDE SEQUENCE</scope>
    <source>
        <strain evidence="6">ET39</strain>
    </source>
</reference>
<dbReference type="GO" id="GO:0016746">
    <property type="term" value="F:acyltransferase activity"/>
    <property type="evidence" value="ECO:0007669"/>
    <property type="project" value="UniProtKB-KW"/>
</dbReference>